<dbReference type="AlphaFoldDB" id="A0A151R2R1"/>
<evidence type="ECO:0000313" key="2">
    <source>
        <dbReference type="EMBL" id="KYP36888.1"/>
    </source>
</evidence>
<proteinExistence type="predicted"/>
<dbReference type="Pfam" id="PF14223">
    <property type="entry name" value="Retrotran_gag_2"/>
    <property type="match status" value="1"/>
</dbReference>
<keyword evidence="3" id="KW-1185">Reference proteome</keyword>
<feature type="region of interest" description="Disordered" evidence="1">
    <location>
        <begin position="44"/>
        <end position="63"/>
    </location>
</feature>
<dbReference type="Gramene" id="C.cajan_37082.t">
    <property type="protein sequence ID" value="C.cajan_37082.t.cds1"/>
    <property type="gene ID" value="C.cajan_37082"/>
</dbReference>
<reference evidence="2" key="1">
    <citation type="journal article" date="2012" name="Nat. Biotechnol.">
        <title>Draft genome sequence of pigeonpea (Cajanus cajan), an orphan legume crop of resource-poor farmers.</title>
        <authorList>
            <person name="Varshney R.K."/>
            <person name="Chen W."/>
            <person name="Li Y."/>
            <person name="Bharti A.K."/>
            <person name="Saxena R.K."/>
            <person name="Schlueter J.A."/>
            <person name="Donoghue M.T."/>
            <person name="Azam S."/>
            <person name="Fan G."/>
            <person name="Whaley A.M."/>
            <person name="Farmer A.D."/>
            <person name="Sheridan J."/>
            <person name="Iwata A."/>
            <person name="Tuteja R."/>
            <person name="Penmetsa R.V."/>
            <person name="Wu W."/>
            <person name="Upadhyaya H.D."/>
            <person name="Yang S.P."/>
            <person name="Shah T."/>
            <person name="Saxena K.B."/>
            <person name="Michael T."/>
            <person name="McCombie W.R."/>
            <person name="Yang B."/>
            <person name="Zhang G."/>
            <person name="Yang H."/>
            <person name="Wang J."/>
            <person name="Spillane C."/>
            <person name="Cook D.R."/>
            <person name="May G.D."/>
            <person name="Xu X."/>
            <person name="Jackson S.A."/>
        </authorList>
    </citation>
    <scope>NUCLEOTIDE SEQUENCE [LARGE SCALE GENOMIC DNA]</scope>
</reference>
<dbReference type="OMA" id="YEMIELM"/>
<protein>
    <submittedName>
        <fullName evidence="2">Retrovirus-related Pol polyprotein from transposon TNT 1-94</fullName>
    </submittedName>
</protein>
<dbReference type="Proteomes" id="UP000075243">
    <property type="component" value="Unassembled WGS sequence"/>
</dbReference>
<organism evidence="2 3">
    <name type="scientific">Cajanus cajan</name>
    <name type="common">Pigeon pea</name>
    <name type="synonym">Cajanus indicus</name>
    <dbReference type="NCBI Taxonomy" id="3821"/>
    <lineage>
        <taxon>Eukaryota</taxon>
        <taxon>Viridiplantae</taxon>
        <taxon>Streptophyta</taxon>
        <taxon>Embryophyta</taxon>
        <taxon>Tracheophyta</taxon>
        <taxon>Spermatophyta</taxon>
        <taxon>Magnoliopsida</taxon>
        <taxon>eudicotyledons</taxon>
        <taxon>Gunneridae</taxon>
        <taxon>Pentapetalae</taxon>
        <taxon>rosids</taxon>
        <taxon>fabids</taxon>
        <taxon>Fabales</taxon>
        <taxon>Fabaceae</taxon>
        <taxon>Papilionoideae</taxon>
        <taxon>50 kb inversion clade</taxon>
        <taxon>NPAAA clade</taxon>
        <taxon>indigoferoid/millettioid clade</taxon>
        <taxon>Phaseoleae</taxon>
        <taxon>Cajanus</taxon>
    </lineage>
</organism>
<name>A0A151R2R1_CAJCA</name>
<feature type="compositionally biased region" description="Basic and acidic residues" evidence="1">
    <location>
        <begin position="44"/>
        <end position="61"/>
    </location>
</feature>
<evidence type="ECO:0000256" key="1">
    <source>
        <dbReference type="SAM" id="MobiDB-lite"/>
    </source>
</evidence>
<dbReference type="EMBL" id="KQ484161">
    <property type="protein sequence ID" value="KYP36888.1"/>
    <property type="molecule type" value="Genomic_DNA"/>
</dbReference>
<gene>
    <name evidence="2" type="ORF">KK1_041964</name>
</gene>
<sequence>MSNTIKIEKFNGKNIFNLWRIKMRALLKEQRVWGPLVSVSAKKENIAKSEEKPTSVKKEDLAEQEEEKAHSLILLSLSDEVLYEVADQETASGLWLKLEKL</sequence>
<evidence type="ECO:0000313" key="3">
    <source>
        <dbReference type="Proteomes" id="UP000075243"/>
    </source>
</evidence>
<accession>A0A151R2R1</accession>